<organism evidence="7 8">
    <name type="scientific">Folsomia candida</name>
    <name type="common">Springtail</name>
    <dbReference type="NCBI Taxonomy" id="158441"/>
    <lineage>
        <taxon>Eukaryota</taxon>
        <taxon>Metazoa</taxon>
        <taxon>Ecdysozoa</taxon>
        <taxon>Arthropoda</taxon>
        <taxon>Hexapoda</taxon>
        <taxon>Collembola</taxon>
        <taxon>Entomobryomorpha</taxon>
        <taxon>Isotomoidea</taxon>
        <taxon>Isotomidae</taxon>
        <taxon>Proisotominae</taxon>
        <taxon>Folsomia</taxon>
    </lineage>
</organism>
<dbReference type="InterPro" id="IPR027417">
    <property type="entry name" value="P-loop_NTPase"/>
</dbReference>
<keyword evidence="8" id="KW-1185">Reference proteome</keyword>
<feature type="transmembrane region" description="Helical" evidence="5">
    <location>
        <begin position="561"/>
        <end position="586"/>
    </location>
</feature>
<protein>
    <submittedName>
        <fullName evidence="7">ABC transporter G family member 20</fullName>
    </submittedName>
</protein>
<evidence type="ECO:0000256" key="3">
    <source>
        <dbReference type="ARBA" id="ARBA00022989"/>
    </source>
</evidence>
<dbReference type="PANTHER" id="PTHR43038:SF3">
    <property type="entry name" value="ABC TRANSPORTER G FAMILY MEMBER 20 ISOFORM X1"/>
    <property type="match status" value="1"/>
</dbReference>
<comment type="caution">
    <text evidence="7">The sequence shown here is derived from an EMBL/GenBank/DDBJ whole genome shotgun (WGS) entry which is preliminary data.</text>
</comment>
<accession>A0A226EI09</accession>
<dbReference type="SUPFAM" id="SSF52540">
    <property type="entry name" value="P-loop containing nucleoside triphosphate hydrolases"/>
    <property type="match status" value="1"/>
</dbReference>
<dbReference type="InterPro" id="IPR003439">
    <property type="entry name" value="ABC_transporter-like_ATP-bd"/>
</dbReference>
<dbReference type="EMBL" id="LNIX01000003">
    <property type="protein sequence ID" value="OXA56684.1"/>
    <property type="molecule type" value="Genomic_DNA"/>
</dbReference>
<evidence type="ECO:0000256" key="5">
    <source>
        <dbReference type="SAM" id="Phobius"/>
    </source>
</evidence>
<evidence type="ECO:0000256" key="1">
    <source>
        <dbReference type="ARBA" id="ARBA00004141"/>
    </source>
</evidence>
<feature type="transmembrane region" description="Helical" evidence="5">
    <location>
        <begin position="490"/>
        <end position="507"/>
    </location>
</feature>
<feature type="transmembrane region" description="Helical" evidence="5">
    <location>
        <begin position="650"/>
        <end position="673"/>
    </location>
</feature>
<keyword evidence="2 5" id="KW-0812">Transmembrane</keyword>
<proteinExistence type="predicted"/>
<keyword evidence="3 5" id="KW-1133">Transmembrane helix</keyword>
<feature type="transmembrane region" description="Helical" evidence="5">
    <location>
        <begin position="302"/>
        <end position="322"/>
    </location>
</feature>
<dbReference type="OrthoDB" id="10255969at2759"/>
<dbReference type="GO" id="GO:0005524">
    <property type="term" value="F:ATP binding"/>
    <property type="evidence" value="ECO:0007669"/>
    <property type="project" value="InterPro"/>
</dbReference>
<dbReference type="GO" id="GO:0016887">
    <property type="term" value="F:ATP hydrolysis activity"/>
    <property type="evidence" value="ECO:0007669"/>
    <property type="project" value="InterPro"/>
</dbReference>
<comment type="subcellular location">
    <subcellularLocation>
        <location evidence="1">Membrane</location>
        <topology evidence="1">Multi-pass membrane protein</topology>
    </subcellularLocation>
</comment>
<dbReference type="Proteomes" id="UP000198287">
    <property type="component" value="Unassembled WGS sequence"/>
</dbReference>
<evidence type="ECO:0000259" key="6">
    <source>
        <dbReference type="PROSITE" id="PS50893"/>
    </source>
</evidence>
<dbReference type="Gene3D" id="3.40.50.300">
    <property type="entry name" value="P-loop containing nucleotide triphosphate hydrolases"/>
    <property type="match status" value="2"/>
</dbReference>
<dbReference type="Pfam" id="PF12698">
    <property type="entry name" value="ABC2_membrane_3"/>
    <property type="match status" value="1"/>
</dbReference>
<evidence type="ECO:0000256" key="4">
    <source>
        <dbReference type="ARBA" id="ARBA00023136"/>
    </source>
</evidence>
<dbReference type="PANTHER" id="PTHR43038">
    <property type="entry name" value="ATP-BINDING CASSETTE, SUB-FAMILY H, MEMBER 1"/>
    <property type="match status" value="1"/>
</dbReference>
<dbReference type="PROSITE" id="PS50893">
    <property type="entry name" value="ABC_TRANSPORTER_2"/>
    <property type="match status" value="1"/>
</dbReference>
<gene>
    <name evidence="7" type="ORF">Fcan01_06539</name>
</gene>
<reference evidence="7 8" key="1">
    <citation type="submission" date="2015-12" db="EMBL/GenBank/DDBJ databases">
        <title>The genome of Folsomia candida.</title>
        <authorList>
            <person name="Faddeeva A."/>
            <person name="Derks M.F."/>
            <person name="Anvar Y."/>
            <person name="Smit S."/>
            <person name="Van Straalen N."/>
            <person name="Roelofs D."/>
        </authorList>
    </citation>
    <scope>NUCLEOTIDE SEQUENCE [LARGE SCALE GENOMIC DNA]</scope>
    <source>
        <strain evidence="7 8">VU population</strain>
        <tissue evidence="7">Whole body</tissue>
    </source>
</reference>
<evidence type="ECO:0000256" key="2">
    <source>
        <dbReference type="ARBA" id="ARBA00022692"/>
    </source>
</evidence>
<evidence type="ECO:0000313" key="7">
    <source>
        <dbReference type="EMBL" id="OXA56684.1"/>
    </source>
</evidence>
<dbReference type="GO" id="GO:0140359">
    <property type="term" value="F:ABC-type transporter activity"/>
    <property type="evidence" value="ECO:0007669"/>
    <property type="project" value="InterPro"/>
</dbReference>
<evidence type="ECO:0000313" key="8">
    <source>
        <dbReference type="Proteomes" id="UP000198287"/>
    </source>
</evidence>
<keyword evidence="4 5" id="KW-0472">Membrane</keyword>
<sequence>MGFSSTQLGLEENAISQVDDQATLESIKKNLTPERPIAVQVKNACKTYGRGPPILENLNMTVPRGTIYGLLGASGCGKTTILSSIVGLKKLDSGDIWVYGARPGSKESGIPGKTIGYMPQDIALYQKFTIEDIWTYLVDLVSRRRTTVIITTHYIDEAKNSHTVGLMRNGKLLVEQAPKDLLEEHQADLLEDIVLKLCRNEVKKPTDEVSEAIQEMSFYTQQQISGQSSNGKNGASNAVVGLKFKPRSPDDDNIVMQQRNRSQSIRRRQSVIETVNNSFARQSDKVFSLVRRNFLTLFRNPIFVVGLLIMPTFQTVLFNYIVGREPINKRMGVVNGDFENRTSYCADREPGCFKEGLSCDYMNRFGNNILWDNFETADEAFESVKSGAVKGFMEFPDNFTTHMKNRALHRNYADNETLVGSTINFHMDFSDYLMNVFLLNNIFKNYLAFAKGLVEDCGGDSRLMDTPLKYNAIYGSLDSRNAEYMQPPQILLIMFLLPMTVAVTYIWDKKSGTLDRTMVAGVDYFHVVISLLVTEGLLMIIELILCLATLIFVFNFKVQGSLILCFALGILTGICGLSFGFLFGVMCDHEIEVLVWSLFVYLPTMVSSGSTPREGIEPWAKLVTGYLPITKPAESIRSIVTRGWGITHPLVYPGFVVLLVWISLCWILSGFVYRMRR</sequence>
<name>A0A226EI09_FOLCA</name>
<dbReference type="GO" id="GO:0016020">
    <property type="term" value="C:membrane"/>
    <property type="evidence" value="ECO:0007669"/>
    <property type="project" value="UniProtKB-SubCell"/>
</dbReference>
<dbReference type="InterPro" id="IPR013525">
    <property type="entry name" value="ABC2_TM"/>
</dbReference>
<dbReference type="Pfam" id="PF00005">
    <property type="entry name" value="ABC_tran"/>
    <property type="match status" value="1"/>
</dbReference>
<feature type="transmembrane region" description="Helical" evidence="5">
    <location>
        <begin position="527"/>
        <end position="554"/>
    </location>
</feature>
<dbReference type="AlphaFoldDB" id="A0A226EI09"/>
<dbReference type="OMA" id="STINFHM"/>
<feature type="domain" description="ABC transporter" evidence="6">
    <location>
        <begin position="39"/>
        <end position="284"/>
    </location>
</feature>